<protein>
    <submittedName>
        <fullName evidence="1">Uncharacterized protein</fullName>
    </submittedName>
</protein>
<organism evidence="1 2">
    <name type="scientific">Brassica oleracea var. oleracea</name>
    <dbReference type="NCBI Taxonomy" id="109376"/>
    <lineage>
        <taxon>Eukaryota</taxon>
        <taxon>Viridiplantae</taxon>
        <taxon>Streptophyta</taxon>
        <taxon>Embryophyta</taxon>
        <taxon>Tracheophyta</taxon>
        <taxon>Spermatophyta</taxon>
        <taxon>Magnoliopsida</taxon>
        <taxon>eudicotyledons</taxon>
        <taxon>Gunneridae</taxon>
        <taxon>Pentapetalae</taxon>
        <taxon>rosids</taxon>
        <taxon>malvids</taxon>
        <taxon>Brassicales</taxon>
        <taxon>Brassicaceae</taxon>
        <taxon>Brassiceae</taxon>
        <taxon>Brassica</taxon>
    </lineage>
</organism>
<dbReference type="Proteomes" id="UP000032141">
    <property type="component" value="Chromosome C8"/>
</dbReference>
<dbReference type="PANTHER" id="PTHR31048">
    <property type="entry name" value="OS03G0233200 PROTEIN"/>
    <property type="match status" value="1"/>
</dbReference>
<dbReference type="SMART" id="SM00205">
    <property type="entry name" value="THN"/>
    <property type="match status" value="1"/>
</dbReference>
<reference evidence="1" key="2">
    <citation type="submission" date="2015-03" db="UniProtKB">
        <authorList>
            <consortium name="EnsemblPlants"/>
        </authorList>
    </citation>
    <scope>IDENTIFICATION</scope>
</reference>
<evidence type="ECO:0000313" key="2">
    <source>
        <dbReference type="Proteomes" id="UP000032141"/>
    </source>
</evidence>
<dbReference type="EnsemblPlants" id="Bo8g050040.1">
    <property type="protein sequence ID" value="Bo8g050040.1"/>
    <property type="gene ID" value="Bo8g050040"/>
</dbReference>
<dbReference type="InterPro" id="IPR037176">
    <property type="entry name" value="Osmotin/thaumatin-like_sf"/>
</dbReference>
<dbReference type="AlphaFoldDB" id="A0A0D3DMN1"/>
<dbReference type="HOGENOM" id="CLU_1257646_0_0_1"/>
<sequence>MRNCVSHSFTKGIYPYLIKSRALQAPSSWYGIISGRTLCSNESRGNFSCATGDCESNKIEWPGSYGWSTVTYIYFRIDYSGTNSYFISLEYGYNLPVMVVPSHSSPTCFSSGCMVGLNKTCPNKLMIYDGIIPIACSSACKESKSKRQKREKREECRISSEFVKADLEGQTDPDRADILWEASSVSRLKVHRRDLDFNGWNLCCLGFSEAGRHSSSAVLS</sequence>
<proteinExistence type="predicted"/>
<name>A0A0D3DMN1_BRAOL</name>
<evidence type="ECO:0000313" key="1">
    <source>
        <dbReference type="EnsemblPlants" id="Bo8g050040.1"/>
    </source>
</evidence>
<accession>A0A0D3DMN1</accession>
<dbReference type="Gene3D" id="2.60.110.10">
    <property type="entry name" value="Thaumatin"/>
    <property type="match status" value="1"/>
</dbReference>
<dbReference type="PROSITE" id="PS51367">
    <property type="entry name" value="THAUMATIN_2"/>
    <property type="match status" value="1"/>
</dbReference>
<dbReference type="SUPFAM" id="SSF49870">
    <property type="entry name" value="Osmotin, thaumatin-like protein"/>
    <property type="match status" value="1"/>
</dbReference>
<reference evidence="1 2" key="1">
    <citation type="journal article" date="2014" name="Genome Biol.">
        <title>Transcriptome and methylome profiling reveals relics of genome dominance in the mesopolyploid Brassica oleracea.</title>
        <authorList>
            <person name="Parkin I.A."/>
            <person name="Koh C."/>
            <person name="Tang H."/>
            <person name="Robinson S.J."/>
            <person name="Kagale S."/>
            <person name="Clarke W.E."/>
            <person name="Town C.D."/>
            <person name="Nixon J."/>
            <person name="Krishnakumar V."/>
            <person name="Bidwell S.L."/>
            <person name="Denoeud F."/>
            <person name="Belcram H."/>
            <person name="Links M.G."/>
            <person name="Just J."/>
            <person name="Clarke C."/>
            <person name="Bender T."/>
            <person name="Huebert T."/>
            <person name="Mason A.S."/>
            <person name="Pires J.C."/>
            <person name="Barker G."/>
            <person name="Moore J."/>
            <person name="Walley P.G."/>
            <person name="Manoli S."/>
            <person name="Batley J."/>
            <person name="Edwards D."/>
            <person name="Nelson M.N."/>
            <person name="Wang X."/>
            <person name="Paterson A.H."/>
            <person name="King G."/>
            <person name="Bancroft I."/>
            <person name="Chalhoub B."/>
            <person name="Sharpe A.G."/>
        </authorList>
    </citation>
    <scope>NUCLEOTIDE SEQUENCE</scope>
    <source>
        <strain evidence="1 2">cv. TO1000</strain>
    </source>
</reference>
<dbReference type="Pfam" id="PF00314">
    <property type="entry name" value="Thaumatin"/>
    <property type="match status" value="1"/>
</dbReference>
<keyword evidence="2" id="KW-1185">Reference proteome</keyword>
<dbReference type="STRING" id="109376.A0A0D3DMN1"/>
<dbReference type="Gramene" id="Bo8g050040.1">
    <property type="protein sequence ID" value="Bo8g050040.1"/>
    <property type="gene ID" value="Bo8g050040"/>
</dbReference>
<dbReference type="InterPro" id="IPR001938">
    <property type="entry name" value="Thaumatin"/>
</dbReference>